<evidence type="ECO:0000256" key="1">
    <source>
        <dbReference type="ARBA" id="ARBA00004496"/>
    </source>
</evidence>
<feature type="compositionally biased region" description="Polar residues" evidence="7">
    <location>
        <begin position="176"/>
        <end position="186"/>
    </location>
</feature>
<evidence type="ECO:0000313" key="9">
    <source>
        <dbReference type="EMBL" id="KAG9445832.1"/>
    </source>
</evidence>
<sequence>MKIELSTVMKEVFRTAWQLAPGQPNPPLRNLFMSISPTDVQGTSSPSSSQAPVHNSPSTNGLFQFQHSGSVAGADSIDRSVQIPASDNETGLSTGNSGSMAAARSNFNRSSRKMNALRAGDSKKVSKGQMHGSSSHSQMAGRGGLSSQFGSDQSKHSTANGKQSGTSGASYDEQAPSGSGSVTMQATSRKNQMVNGNHLLNFHYDPITRPQPRLPPPRKPKKIQPYNKDLFLQANFKFVVLDSGNQRTDSKDPDKMLQWGDVVCVRYSTPSPVQCPICLESPLCPQITSCGHIFCFPCILRYLLMGDDCKGESWRKCPLCFTMISAKDLYTIYINQVRHYSVGDEVQFTLLTRARDSLIPSQKDDNGSEVSCDSFSKFILTSDVELSVREAQLELNDWLVKADSGLVEDLEQLPYVCAALEQLEQRKKYWTERQAFMSLSSKNHVYPIKACREASKFSTADASDSRANAIISEVFGPLGGGSVFGDKDESQSLDVTSLKTLVGEGSPPSSNDVFETPTSSERLAVDKKSFQKHSNGDKDMKDLYTFYQVIDGQHIILHPLNMNCLLHHYRNPDLLPSRINGKILQLETLTLSEAVRKRFRFLSHFSLTTTLQLCEIDMSDIVPPDALVPFMDDIKKRQNQRKRLAKKENKEKARAEATVMHAVAIQSTVSRSANSSAVFSMDDFEALGSPPVLSTSPPVVGERKLFSSVTRLGFAAAHDSPSLRAEVSFETSRSTETPAEASAVTGPSGPNIPSFANIISTSNAPSPPDTATVNSFGKKGKKPNRILLSTAGGRRY</sequence>
<keyword evidence="5" id="KW-0862">Zinc</keyword>
<evidence type="ECO:0000256" key="7">
    <source>
        <dbReference type="SAM" id="MobiDB-lite"/>
    </source>
</evidence>
<evidence type="ECO:0000256" key="3">
    <source>
        <dbReference type="ARBA" id="ARBA00022723"/>
    </source>
</evidence>
<comment type="subcellular location">
    <subcellularLocation>
        <location evidence="1">Cytoplasm</location>
    </subcellularLocation>
</comment>
<feature type="compositionally biased region" description="Polar residues" evidence="7">
    <location>
        <begin position="33"/>
        <end position="65"/>
    </location>
</feature>
<dbReference type="GO" id="GO:0000976">
    <property type="term" value="F:transcription cis-regulatory region binding"/>
    <property type="evidence" value="ECO:0007669"/>
    <property type="project" value="TreeGrafter"/>
</dbReference>
<protein>
    <recommendedName>
        <fullName evidence="8">RING-type domain-containing protein</fullName>
    </recommendedName>
</protein>
<feature type="domain" description="RING-type" evidence="8">
    <location>
        <begin position="275"/>
        <end position="320"/>
    </location>
</feature>
<reference evidence="9 10" key="1">
    <citation type="submission" date="2021-07" db="EMBL/GenBank/DDBJ databases">
        <title>The Aristolochia fimbriata genome: insights into angiosperm evolution, floral development and chemical biosynthesis.</title>
        <authorList>
            <person name="Jiao Y."/>
        </authorList>
    </citation>
    <scope>NUCLEOTIDE SEQUENCE [LARGE SCALE GENOMIC DNA]</scope>
    <source>
        <strain evidence="9">IBCAS-2021</strain>
        <tissue evidence="9">Leaf</tissue>
    </source>
</reference>
<dbReference type="PANTHER" id="PTHR12983:SF9">
    <property type="entry name" value="E3 UBIQUITIN-PROTEIN LIGASE RNF10"/>
    <property type="match status" value="1"/>
</dbReference>
<dbReference type="Pfam" id="PF00097">
    <property type="entry name" value="zf-C3HC4"/>
    <property type="match status" value="1"/>
</dbReference>
<feature type="region of interest" description="Disordered" evidence="7">
    <location>
        <begin position="31"/>
        <end position="65"/>
    </location>
</feature>
<dbReference type="InterPro" id="IPR001841">
    <property type="entry name" value="Znf_RING"/>
</dbReference>
<dbReference type="GO" id="GO:0008270">
    <property type="term" value="F:zinc ion binding"/>
    <property type="evidence" value="ECO:0007669"/>
    <property type="project" value="UniProtKB-KW"/>
</dbReference>
<dbReference type="Gene3D" id="3.30.40.10">
    <property type="entry name" value="Zinc/RING finger domain, C3HC4 (zinc finger)"/>
    <property type="match status" value="1"/>
</dbReference>
<evidence type="ECO:0000313" key="10">
    <source>
        <dbReference type="Proteomes" id="UP000825729"/>
    </source>
</evidence>
<evidence type="ECO:0000259" key="8">
    <source>
        <dbReference type="PROSITE" id="PS50089"/>
    </source>
</evidence>
<accession>A0AAV7EDQ0</accession>
<dbReference type="AlphaFoldDB" id="A0AAV7EDQ0"/>
<keyword evidence="3" id="KW-0479">Metal-binding</keyword>
<dbReference type="InterPro" id="IPR039739">
    <property type="entry name" value="MAG2/RNF10"/>
</dbReference>
<proteinExistence type="predicted"/>
<dbReference type="EMBL" id="JAINDJ010000005">
    <property type="protein sequence ID" value="KAG9445832.1"/>
    <property type="molecule type" value="Genomic_DNA"/>
</dbReference>
<dbReference type="SMART" id="SM00184">
    <property type="entry name" value="RING"/>
    <property type="match status" value="1"/>
</dbReference>
<evidence type="ECO:0000256" key="4">
    <source>
        <dbReference type="ARBA" id="ARBA00022771"/>
    </source>
</evidence>
<dbReference type="PROSITE" id="PS00518">
    <property type="entry name" value="ZF_RING_1"/>
    <property type="match status" value="1"/>
</dbReference>
<feature type="region of interest" description="Disordered" evidence="7">
    <location>
        <begin position="730"/>
        <end position="796"/>
    </location>
</feature>
<organism evidence="9 10">
    <name type="scientific">Aristolochia fimbriata</name>
    <name type="common">White veined hardy Dutchman's pipe vine</name>
    <dbReference type="NCBI Taxonomy" id="158543"/>
    <lineage>
        <taxon>Eukaryota</taxon>
        <taxon>Viridiplantae</taxon>
        <taxon>Streptophyta</taxon>
        <taxon>Embryophyta</taxon>
        <taxon>Tracheophyta</taxon>
        <taxon>Spermatophyta</taxon>
        <taxon>Magnoliopsida</taxon>
        <taxon>Magnoliidae</taxon>
        <taxon>Piperales</taxon>
        <taxon>Aristolochiaceae</taxon>
        <taxon>Aristolochia</taxon>
    </lineage>
</organism>
<keyword evidence="2" id="KW-0963">Cytoplasm</keyword>
<comment type="caution">
    <text evidence="9">The sequence shown here is derived from an EMBL/GenBank/DDBJ whole genome shotgun (WGS) entry which is preliminary data.</text>
</comment>
<dbReference type="CDD" id="cd16536">
    <property type="entry name" value="RING-HC_RNF10"/>
    <property type="match status" value="1"/>
</dbReference>
<dbReference type="Proteomes" id="UP000825729">
    <property type="component" value="Unassembled WGS sequence"/>
</dbReference>
<dbReference type="GO" id="GO:0005737">
    <property type="term" value="C:cytoplasm"/>
    <property type="evidence" value="ECO:0007669"/>
    <property type="project" value="UniProtKB-SubCell"/>
</dbReference>
<evidence type="ECO:0000256" key="6">
    <source>
        <dbReference type="PROSITE-ProRule" id="PRU00175"/>
    </source>
</evidence>
<name>A0AAV7EDQ0_ARIFI</name>
<evidence type="ECO:0000256" key="2">
    <source>
        <dbReference type="ARBA" id="ARBA00022490"/>
    </source>
</evidence>
<feature type="region of interest" description="Disordered" evidence="7">
    <location>
        <begin position="108"/>
        <end position="186"/>
    </location>
</feature>
<feature type="compositionally biased region" description="Polar residues" evidence="7">
    <location>
        <begin position="145"/>
        <end position="169"/>
    </location>
</feature>
<keyword evidence="10" id="KW-1185">Reference proteome</keyword>
<evidence type="ECO:0000256" key="5">
    <source>
        <dbReference type="ARBA" id="ARBA00022833"/>
    </source>
</evidence>
<dbReference type="InterPro" id="IPR013083">
    <property type="entry name" value="Znf_RING/FYVE/PHD"/>
</dbReference>
<gene>
    <name evidence="9" type="ORF">H6P81_011960</name>
</gene>
<dbReference type="SUPFAM" id="SSF57850">
    <property type="entry name" value="RING/U-box"/>
    <property type="match status" value="1"/>
</dbReference>
<dbReference type="InterPro" id="IPR017907">
    <property type="entry name" value="Znf_RING_CS"/>
</dbReference>
<dbReference type="PROSITE" id="PS50089">
    <property type="entry name" value="ZF_RING_2"/>
    <property type="match status" value="1"/>
</dbReference>
<dbReference type="PANTHER" id="PTHR12983">
    <property type="entry name" value="RING FINGER 10 FAMILY MEMBER"/>
    <property type="match status" value="1"/>
</dbReference>
<dbReference type="GO" id="GO:0045944">
    <property type="term" value="P:positive regulation of transcription by RNA polymerase II"/>
    <property type="evidence" value="ECO:0007669"/>
    <property type="project" value="TreeGrafter"/>
</dbReference>
<feature type="compositionally biased region" description="Polar residues" evidence="7">
    <location>
        <begin position="757"/>
        <end position="775"/>
    </location>
</feature>
<dbReference type="InterPro" id="IPR018957">
    <property type="entry name" value="Znf_C3HC4_RING-type"/>
</dbReference>
<keyword evidence="4 6" id="KW-0863">Zinc-finger</keyword>